<evidence type="ECO:0000313" key="3">
    <source>
        <dbReference type="Proteomes" id="UP000000305"/>
    </source>
</evidence>
<dbReference type="HOGENOM" id="CLU_1483458_0_0_1"/>
<dbReference type="OrthoDB" id="10509677at2759"/>
<protein>
    <submittedName>
        <fullName evidence="2">Uncharacterized protein</fullName>
    </submittedName>
</protein>
<organism evidence="2 3">
    <name type="scientific">Daphnia pulex</name>
    <name type="common">Water flea</name>
    <dbReference type="NCBI Taxonomy" id="6669"/>
    <lineage>
        <taxon>Eukaryota</taxon>
        <taxon>Metazoa</taxon>
        <taxon>Ecdysozoa</taxon>
        <taxon>Arthropoda</taxon>
        <taxon>Crustacea</taxon>
        <taxon>Branchiopoda</taxon>
        <taxon>Diplostraca</taxon>
        <taxon>Cladocera</taxon>
        <taxon>Anomopoda</taxon>
        <taxon>Daphniidae</taxon>
        <taxon>Daphnia</taxon>
    </lineage>
</organism>
<dbReference type="PANTHER" id="PTHR13066">
    <property type="entry name" value="BASIC LEUCINE ZIPPER NUCLEAR FACTOR 1 BLZF1 PROTEIN"/>
    <property type="match status" value="1"/>
</dbReference>
<evidence type="ECO:0000256" key="1">
    <source>
        <dbReference type="SAM" id="MobiDB-lite"/>
    </source>
</evidence>
<gene>
    <name evidence="2" type="ORF">DAPPUDRAFT_109584</name>
</gene>
<dbReference type="InParanoid" id="E9H3I8"/>
<dbReference type="AlphaFoldDB" id="E9H3I8"/>
<reference evidence="2 3" key="1">
    <citation type="journal article" date="2011" name="Science">
        <title>The ecoresponsive genome of Daphnia pulex.</title>
        <authorList>
            <person name="Colbourne J.K."/>
            <person name="Pfrender M.E."/>
            <person name="Gilbert D."/>
            <person name="Thomas W.K."/>
            <person name="Tucker A."/>
            <person name="Oakley T.H."/>
            <person name="Tokishita S."/>
            <person name="Aerts A."/>
            <person name="Arnold G.J."/>
            <person name="Basu M.K."/>
            <person name="Bauer D.J."/>
            <person name="Caceres C.E."/>
            <person name="Carmel L."/>
            <person name="Casola C."/>
            <person name="Choi J.H."/>
            <person name="Detter J.C."/>
            <person name="Dong Q."/>
            <person name="Dusheyko S."/>
            <person name="Eads B.D."/>
            <person name="Frohlich T."/>
            <person name="Geiler-Samerotte K.A."/>
            <person name="Gerlach D."/>
            <person name="Hatcher P."/>
            <person name="Jogdeo S."/>
            <person name="Krijgsveld J."/>
            <person name="Kriventseva E.V."/>
            <person name="Kultz D."/>
            <person name="Laforsch C."/>
            <person name="Lindquist E."/>
            <person name="Lopez J."/>
            <person name="Manak J.R."/>
            <person name="Muller J."/>
            <person name="Pangilinan J."/>
            <person name="Patwardhan R.P."/>
            <person name="Pitluck S."/>
            <person name="Pritham E.J."/>
            <person name="Rechtsteiner A."/>
            <person name="Rho M."/>
            <person name="Rogozin I.B."/>
            <person name="Sakarya O."/>
            <person name="Salamov A."/>
            <person name="Schaack S."/>
            <person name="Shapiro H."/>
            <person name="Shiga Y."/>
            <person name="Skalitzky C."/>
            <person name="Smith Z."/>
            <person name="Souvorov A."/>
            <person name="Sung W."/>
            <person name="Tang Z."/>
            <person name="Tsuchiya D."/>
            <person name="Tu H."/>
            <person name="Vos H."/>
            <person name="Wang M."/>
            <person name="Wolf Y.I."/>
            <person name="Yamagata H."/>
            <person name="Yamada T."/>
            <person name="Ye Y."/>
            <person name="Shaw J.R."/>
            <person name="Andrews J."/>
            <person name="Crease T.J."/>
            <person name="Tang H."/>
            <person name="Lucas S.M."/>
            <person name="Robertson H.M."/>
            <person name="Bork P."/>
            <person name="Koonin E.V."/>
            <person name="Zdobnov E.M."/>
            <person name="Grigoriev I.V."/>
            <person name="Lynch M."/>
            <person name="Boore J.L."/>
        </authorList>
    </citation>
    <scope>NUCLEOTIDE SEQUENCE [LARGE SCALE GENOMIC DNA]</scope>
</reference>
<sequence>MTLEVADECNQKEIDVIGLGCSKESFTVSFILDQYQEQPHLIDSMEIERVKLNAFFLEKNTMDRSGTLTVQTNQDHKTEKSNAISPTIQRQSSVKPSPDAADSNKKVIELQAEIETLDKSTAEQRQLLAELKNRLRASRAENLSPREQLQKEKDLAEVEENITVIQNQIMDLRRGLDDFNRG</sequence>
<evidence type="ECO:0000313" key="2">
    <source>
        <dbReference type="EMBL" id="EFX73521.1"/>
    </source>
</evidence>
<dbReference type="KEGG" id="dpx:DAPPUDRAFT_109584"/>
<dbReference type="GO" id="GO:0007030">
    <property type="term" value="P:Golgi organization"/>
    <property type="evidence" value="ECO:0000318"/>
    <property type="project" value="GO_Central"/>
</dbReference>
<accession>E9H3I8</accession>
<keyword evidence="3" id="KW-1185">Reference proteome</keyword>
<name>E9H3I8_DAPPU</name>
<dbReference type="PANTHER" id="PTHR13066:SF2">
    <property type="entry name" value="GOLGIN-45"/>
    <property type="match status" value="1"/>
</dbReference>
<proteinExistence type="predicted"/>
<dbReference type="GO" id="GO:0043001">
    <property type="term" value="P:Golgi to plasma membrane protein transport"/>
    <property type="evidence" value="ECO:0000318"/>
    <property type="project" value="GO_Central"/>
</dbReference>
<feature type="compositionally biased region" description="Polar residues" evidence="1">
    <location>
        <begin position="81"/>
        <end position="95"/>
    </location>
</feature>
<feature type="region of interest" description="Disordered" evidence="1">
    <location>
        <begin position="71"/>
        <end position="104"/>
    </location>
</feature>
<dbReference type="Proteomes" id="UP000000305">
    <property type="component" value="Unassembled WGS sequence"/>
</dbReference>
<dbReference type="InterPro" id="IPR027095">
    <property type="entry name" value="Golgin-45"/>
</dbReference>
<dbReference type="EMBL" id="GL732589">
    <property type="protein sequence ID" value="EFX73521.1"/>
    <property type="molecule type" value="Genomic_DNA"/>
</dbReference>
<dbReference type="GO" id="GO:0000139">
    <property type="term" value="C:Golgi membrane"/>
    <property type="evidence" value="ECO:0000318"/>
    <property type="project" value="GO_Central"/>
</dbReference>